<evidence type="ECO:0000256" key="7">
    <source>
        <dbReference type="ARBA" id="ARBA00023159"/>
    </source>
</evidence>
<keyword evidence="5" id="KW-0862">Zinc</keyword>
<evidence type="ECO:0000256" key="8">
    <source>
        <dbReference type="ARBA" id="ARBA00023163"/>
    </source>
</evidence>
<evidence type="ECO:0000256" key="5">
    <source>
        <dbReference type="ARBA" id="ARBA00022833"/>
    </source>
</evidence>
<dbReference type="InterPro" id="IPR038543">
    <property type="entry name" value="Churchill_sf"/>
</dbReference>
<evidence type="ECO:0000256" key="2">
    <source>
        <dbReference type="ARBA" id="ARBA00021000"/>
    </source>
</evidence>
<evidence type="ECO:0000256" key="3">
    <source>
        <dbReference type="ARBA" id="ARBA00022473"/>
    </source>
</evidence>
<dbReference type="KEGG" id="hmg:100199210"/>
<dbReference type="InterPro" id="IPR009508">
    <property type="entry name" value="Transcrpt_activator_Churchill"/>
</dbReference>
<evidence type="ECO:0000313" key="9">
    <source>
        <dbReference type="EMBL" id="CDG68463.1"/>
    </source>
</evidence>
<gene>
    <name evidence="9" type="primary">CHURC1</name>
</gene>
<dbReference type="GO" id="GO:0008543">
    <property type="term" value="P:fibroblast growth factor receptor signaling pathway"/>
    <property type="evidence" value="ECO:0007669"/>
    <property type="project" value="TreeGrafter"/>
</dbReference>
<dbReference type="PANTHER" id="PTHR31931:SF2">
    <property type="entry name" value="PROTEIN CHURCHILL"/>
    <property type="match status" value="1"/>
</dbReference>
<dbReference type="GO" id="GO:0045893">
    <property type="term" value="P:positive regulation of DNA-templated transcription"/>
    <property type="evidence" value="ECO:0007669"/>
    <property type="project" value="InterPro"/>
</dbReference>
<dbReference type="PANTHER" id="PTHR31931">
    <property type="entry name" value="PROTEIN CHURCHILL"/>
    <property type="match status" value="1"/>
</dbReference>
<accession>T2M850</accession>
<keyword evidence="6" id="KW-0805">Transcription regulation</keyword>
<dbReference type="EMBL" id="HAAD01002231">
    <property type="protein sequence ID" value="CDG68463.1"/>
    <property type="molecule type" value="mRNA"/>
</dbReference>
<evidence type="ECO:0000256" key="4">
    <source>
        <dbReference type="ARBA" id="ARBA00022723"/>
    </source>
</evidence>
<name>T2M850_HYDVU</name>
<keyword evidence="7" id="KW-0010">Activator</keyword>
<keyword evidence="4" id="KW-0479">Metal-binding</keyword>
<evidence type="ECO:0000256" key="6">
    <source>
        <dbReference type="ARBA" id="ARBA00023015"/>
    </source>
</evidence>
<keyword evidence="8" id="KW-0804">Transcription</keyword>
<dbReference type="AlphaFoldDB" id="T2M850"/>
<dbReference type="OMA" id="ASHEYTF"/>
<sequence>MCINCVEAAFPERGKTCLDGGSYLLNFKGCFECGKREMVQVVEKKYKSDSEDKETVKYSHQCFCGHYIAGHKYKFEVTPNFEQEYEMNCLLCGVGENTVEAFQPKQCDNL</sequence>
<organism evidence="9">
    <name type="scientific">Hydra vulgaris</name>
    <name type="common">Hydra</name>
    <name type="synonym">Hydra attenuata</name>
    <dbReference type="NCBI Taxonomy" id="6087"/>
    <lineage>
        <taxon>Eukaryota</taxon>
        <taxon>Metazoa</taxon>
        <taxon>Cnidaria</taxon>
        <taxon>Hydrozoa</taxon>
        <taxon>Hydroidolina</taxon>
        <taxon>Anthoathecata</taxon>
        <taxon>Aplanulata</taxon>
        <taxon>Hydridae</taxon>
        <taxon>Hydra</taxon>
    </lineage>
</organism>
<reference evidence="9" key="1">
    <citation type="journal article" date="2013" name="Genome Biol. Evol.">
        <title>Punctuated emergences of genetic and phenotypic innovations in eumetazoan, bilaterian, euteleostome, and hominidae ancestors.</title>
        <authorList>
            <person name="Wenger Y."/>
            <person name="Galliot B."/>
        </authorList>
    </citation>
    <scope>NUCLEOTIDE SEQUENCE</scope>
    <source>
        <tissue evidence="9">Whole animals</tissue>
    </source>
</reference>
<comment type="similarity">
    <text evidence="1">Belongs to the Churchill family.</text>
</comment>
<protein>
    <recommendedName>
        <fullName evidence="2">Protein Churchill</fullName>
    </recommendedName>
</protein>
<dbReference type="Gene3D" id="2.60.40.4240">
    <property type="entry name" value="Transcription activator, Churchill"/>
    <property type="match status" value="1"/>
</dbReference>
<dbReference type="GO" id="GO:0008270">
    <property type="term" value="F:zinc ion binding"/>
    <property type="evidence" value="ECO:0007669"/>
    <property type="project" value="InterPro"/>
</dbReference>
<proteinExistence type="evidence at transcript level"/>
<dbReference type="OrthoDB" id="5954706at2759"/>
<evidence type="ECO:0000256" key="1">
    <source>
        <dbReference type="ARBA" id="ARBA00009577"/>
    </source>
</evidence>
<dbReference type="Pfam" id="PF06573">
    <property type="entry name" value="Churchill"/>
    <property type="match status" value="1"/>
</dbReference>
<keyword evidence="3" id="KW-0217">Developmental protein</keyword>